<organism evidence="1 2">
    <name type="scientific">Caerostris extrusa</name>
    <name type="common">Bark spider</name>
    <name type="synonym">Caerostris bankana</name>
    <dbReference type="NCBI Taxonomy" id="172846"/>
    <lineage>
        <taxon>Eukaryota</taxon>
        <taxon>Metazoa</taxon>
        <taxon>Ecdysozoa</taxon>
        <taxon>Arthropoda</taxon>
        <taxon>Chelicerata</taxon>
        <taxon>Arachnida</taxon>
        <taxon>Araneae</taxon>
        <taxon>Araneomorphae</taxon>
        <taxon>Entelegynae</taxon>
        <taxon>Araneoidea</taxon>
        <taxon>Araneidae</taxon>
        <taxon>Caerostris</taxon>
    </lineage>
</organism>
<gene>
    <name evidence="1" type="ORF">CEXT_369911</name>
</gene>
<sequence>MLHIPHHPQPSLVAEICPEGLLICVYYPFHPLTTVGPWTAPEHFRKHFPTDPPPIYGRTTFARSVHWRQPLTQAGGGKESLVDLSPASCNRPCLPENKFFLRILLMRLHV</sequence>
<reference evidence="1 2" key="1">
    <citation type="submission" date="2021-06" db="EMBL/GenBank/DDBJ databases">
        <title>Caerostris extrusa draft genome.</title>
        <authorList>
            <person name="Kono N."/>
            <person name="Arakawa K."/>
        </authorList>
    </citation>
    <scope>NUCLEOTIDE SEQUENCE [LARGE SCALE GENOMIC DNA]</scope>
</reference>
<evidence type="ECO:0000313" key="1">
    <source>
        <dbReference type="EMBL" id="GIY59571.1"/>
    </source>
</evidence>
<accession>A0AAV4UNZ1</accession>
<dbReference type="EMBL" id="BPLR01013215">
    <property type="protein sequence ID" value="GIY59571.1"/>
    <property type="molecule type" value="Genomic_DNA"/>
</dbReference>
<dbReference type="AlphaFoldDB" id="A0AAV4UNZ1"/>
<protein>
    <submittedName>
        <fullName evidence="1">Uncharacterized protein</fullName>
    </submittedName>
</protein>
<evidence type="ECO:0000313" key="2">
    <source>
        <dbReference type="Proteomes" id="UP001054945"/>
    </source>
</evidence>
<keyword evidence="2" id="KW-1185">Reference proteome</keyword>
<name>A0AAV4UNZ1_CAEEX</name>
<comment type="caution">
    <text evidence="1">The sequence shown here is derived from an EMBL/GenBank/DDBJ whole genome shotgun (WGS) entry which is preliminary data.</text>
</comment>
<proteinExistence type="predicted"/>
<dbReference type="Proteomes" id="UP001054945">
    <property type="component" value="Unassembled WGS sequence"/>
</dbReference>